<keyword evidence="3" id="KW-1185">Reference proteome</keyword>
<name>G0MWT3_CAEBE</name>
<dbReference type="InParanoid" id="G0MWT3"/>
<feature type="transmembrane region" description="Helical" evidence="1">
    <location>
        <begin position="59"/>
        <end position="82"/>
    </location>
</feature>
<feature type="transmembrane region" description="Helical" evidence="1">
    <location>
        <begin position="94"/>
        <end position="112"/>
    </location>
</feature>
<evidence type="ECO:0000256" key="1">
    <source>
        <dbReference type="SAM" id="Phobius"/>
    </source>
</evidence>
<organism evidence="3">
    <name type="scientific">Caenorhabditis brenneri</name>
    <name type="common">Nematode worm</name>
    <dbReference type="NCBI Taxonomy" id="135651"/>
    <lineage>
        <taxon>Eukaryota</taxon>
        <taxon>Metazoa</taxon>
        <taxon>Ecdysozoa</taxon>
        <taxon>Nematoda</taxon>
        <taxon>Chromadorea</taxon>
        <taxon>Rhabditida</taxon>
        <taxon>Rhabditina</taxon>
        <taxon>Rhabditomorpha</taxon>
        <taxon>Rhabditoidea</taxon>
        <taxon>Rhabditidae</taxon>
        <taxon>Peloderinae</taxon>
        <taxon>Caenorhabditis</taxon>
    </lineage>
</organism>
<evidence type="ECO:0000313" key="3">
    <source>
        <dbReference type="Proteomes" id="UP000008068"/>
    </source>
</evidence>
<accession>G0MWT3</accession>
<keyword evidence="1" id="KW-0472">Membrane</keyword>
<dbReference type="EMBL" id="GL379817">
    <property type="protein sequence ID" value="EGT46347.1"/>
    <property type="molecule type" value="Genomic_DNA"/>
</dbReference>
<feature type="transmembrane region" description="Helical" evidence="1">
    <location>
        <begin position="124"/>
        <end position="144"/>
    </location>
</feature>
<keyword evidence="1" id="KW-0812">Transmembrane</keyword>
<protein>
    <submittedName>
        <fullName evidence="2">Uncharacterized protein</fullName>
    </submittedName>
</protein>
<dbReference type="Proteomes" id="UP000008068">
    <property type="component" value="Unassembled WGS sequence"/>
</dbReference>
<keyword evidence="1" id="KW-1133">Transmembrane helix</keyword>
<evidence type="ECO:0000313" key="2">
    <source>
        <dbReference type="EMBL" id="EGT46347.1"/>
    </source>
</evidence>
<sequence>MSSLITGLFTVLYTIFVYSKVLLKPDQDWKWIIAIFCLTWTIVYLLKKLMDVNPCKKKRYLGNFVLGTGVISNLAPLAKIQILDLKLQGESTDTFLFFTATCFCAAYFLLIRKTAKELEWSNKASWKFDFIQCFLAVIHLFILYATVTGDRVEISDETERKTFIFHRIILTVMAALAQFDLVAFVMDKLELKENKKRVVLIKYSIDDEGVSTITRVNYAEVFNGEKIVEGKQFSI</sequence>
<feature type="transmembrane region" description="Helical" evidence="1">
    <location>
        <begin position="29"/>
        <end position="47"/>
    </location>
</feature>
<gene>
    <name evidence="2" type="ORF">CAEBREN_13780</name>
</gene>
<feature type="transmembrane region" description="Helical" evidence="1">
    <location>
        <begin position="164"/>
        <end position="186"/>
    </location>
</feature>
<reference evidence="3" key="1">
    <citation type="submission" date="2011-07" db="EMBL/GenBank/DDBJ databases">
        <authorList>
            <consortium name="Caenorhabditis brenneri Sequencing and Analysis Consortium"/>
            <person name="Wilson R.K."/>
        </authorList>
    </citation>
    <scope>NUCLEOTIDE SEQUENCE [LARGE SCALE GENOMIC DNA]</scope>
    <source>
        <strain evidence="3">PB2801</strain>
    </source>
</reference>
<dbReference type="HOGENOM" id="CLU_1235998_0_0_1"/>
<proteinExistence type="predicted"/>
<dbReference type="AlphaFoldDB" id="G0MWT3"/>